<name>A0A5C5GHM3_9RHOB</name>
<dbReference type="AlphaFoldDB" id="A0A5C5GHM3"/>
<dbReference type="OrthoDB" id="6293260at2"/>
<protein>
    <submittedName>
        <fullName evidence="2">GNAT family N-acetyltransferase</fullName>
    </submittedName>
</protein>
<dbReference type="EMBL" id="VFFF01000001">
    <property type="protein sequence ID" value="TNY33429.1"/>
    <property type="molecule type" value="Genomic_DNA"/>
</dbReference>
<proteinExistence type="predicted"/>
<evidence type="ECO:0000259" key="1">
    <source>
        <dbReference type="Pfam" id="PF13302"/>
    </source>
</evidence>
<dbReference type="InterPro" id="IPR051531">
    <property type="entry name" value="N-acetyltransferase"/>
</dbReference>
<dbReference type="Pfam" id="PF13302">
    <property type="entry name" value="Acetyltransf_3"/>
    <property type="match status" value="1"/>
</dbReference>
<dbReference type="Proteomes" id="UP000314011">
    <property type="component" value="Unassembled WGS sequence"/>
</dbReference>
<sequence>MIQPWEQPSTGAPAALVARLAAALPRIETERLVLRAPRIEDWQALSPIWTTEQAKGFGGPFEPEDAWVDFGQLVASWLLRGIGPLTVELKGKGTVLGLVSLDQEYGDPEREIGWLFRKDAEGQGYALEASRAMLDWARAQVGRGGFATYIAEDHAKSIRLAEALGGVADGARHPVDPEVLVYRFPEVAP</sequence>
<dbReference type="InterPro" id="IPR000182">
    <property type="entry name" value="GNAT_dom"/>
</dbReference>
<dbReference type="Gene3D" id="3.40.630.30">
    <property type="match status" value="1"/>
</dbReference>
<comment type="caution">
    <text evidence="2">The sequence shown here is derived from an EMBL/GenBank/DDBJ whole genome shotgun (WGS) entry which is preliminary data.</text>
</comment>
<dbReference type="InterPro" id="IPR016181">
    <property type="entry name" value="Acyl_CoA_acyltransferase"/>
</dbReference>
<keyword evidence="2" id="KW-0808">Transferase</keyword>
<gene>
    <name evidence="2" type="ORF">FHY64_09190</name>
</gene>
<dbReference type="SUPFAM" id="SSF55729">
    <property type="entry name" value="Acyl-CoA N-acyltransferases (Nat)"/>
    <property type="match status" value="1"/>
</dbReference>
<evidence type="ECO:0000313" key="2">
    <source>
        <dbReference type="EMBL" id="TNY33429.1"/>
    </source>
</evidence>
<accession>A0A5C5GHM3</accession>
<evidence type="ECO:0000313" key="3">
    <source>
        <dbReference type="Proteomes" id="UP000314011"/>
    </source>
</evidence>
<keyword evidence="3" id="KW-1185">Reference proteome</keyword>
<organism evidence="2 3">
    <name type="scientific">Pelagovum pacificum</name>
    <dbReference type="NCBI Taxonomy" id="2588711"/>
    <lineage>
        <taxon>Bacteria</taxon>
        <taxon>Pseudomonadati</taxon>
        <taxon>Pseudomonadota</taxon>
        <taxon>Alphaproteobacteria</taxon>
        <taxon>Rhodobacterales</taxon>
        <taxon>Paracoccaceae</taxon>
        <taxon>Pelagovum</taxon>
    </lineage>
</organism>
<dbReference type="PANTHER" id="PTHR43792">
    <property type="entry name" value="GNAT FAMILY, PUTATIVE (AFU_ORTHOLOGUE AFUA_3G00765)-RELATED-RELATED"/>
    <property type="match status" value="1"/>
</dbReference>
<feature type="domain" description="N-acetyltransferase" evidence="1">
    <location>
        <begin position="31"/>
        <end position="165"/>
    </location>
</feature>
<dbReference type="RefSeq" id="WP_140194114.1">
    <property type="nucleotide sequence ID" value="NZ_CP065915.1"/>
</dbReference>
<dbReference type="GO" id="GO:0016747">
    <property type="term" value="F:acyltransferase activity, transferring groups other than amino-acyl groups"/>
    <property type="evidence" value="ECO:0007669"/>
    <property type="project" value="InterPro"/>
</dbReference>
<dbReference type="PANTHER" id="PTHR43792:SF1">
    <property type="entry name" value="N-ACETYLTRANSFERASE DOMAIN-CONTAINING PROTEIN"/>
    <property type="match status" value="1"/>
</dbReference>
<reference evidence="2 3" key="1">
    <citation type="submission" date="2019-06" db="EMBL/GenBank/DDBJ databases">
        <title>Genome of new Rhodobacteraceae sp. SM1903.</title>
        <authorList>
            <person name="Ren X."/>
        </authorList>
    </citation>
    <scope>NUCLEOTIDE SEQUENCE [LARGE SCALE GENOMIC DNA]</scope>
    <source>
        <strain evidence="2 3">SM1903</strain>
    </source>
</reference>